<feature type="transmembrane region" description="Helical" evidence="3">
    <location>
        <begin position="362"/>
        <end position="382"/>
    </location>
</feature>
<comment type="similarity">
    <text evidence="1">Belongs to the GerABKA family.</text>
</comment>
<evidence type="ECO:0000256" key="2">
    <source>
        <dbReference type="ARBA" id="ARBA00023136"/>
    </source>
</evidence>
<feature type="transmembrane region" description="Helical" evidence="3">
    <location>
        <begin position="394"/>
        <end position="416"/>
    </location>
</feature>
<organism evidence="4 5">
    <name type="scientific">Amedibacillus dolichus</name>
    <dbReference type="NCBI Taxonomy" id="31971"/>
    <lineage>
        <taxon>Bacteria</taxon>
        <taxon>Bacillati</taxon>
        <taxon>Bacillota</taxon>
        <taxon>Erysipelotrichia</taxon>
        <taxon>Erysipelotrichales</taxon>
        <taxon>Erysipelotrichaceae</taxon>
        <taxon>Amedibacillus</taxon>
    </lineage>
</organism>
<evidence type="ECO:0000313" key="5">
    <source>
        <dbReference type="Proteomes" id="UP001529340"/>
    </source>
</evidence>
<name>A0ABT7UB82_9FIRM</name>
<feature type="transmembrane region" description="Helical" evidence="3">
    <location>
        <begin position="337"/>
        <end position="356"/>
    </location>
</feature>
<keyword evidence="2 3" id="KW-0472">Membrane</keyword>
<comment type="caution">
    <text evidence="4">The sequence shown here is derived from an EMBL/GenBank/DDBJ whole genome shotgun (WGS) entry which is preliminary data.</text>
</comment>
<evidence type="ECO:0000256" key="3">
    <source>
        <dbReference type="SAM" id="Phobius"/>
    </source>
</evidence>
<reference evidence="4 5" key="1">
    <citation type="submission" date="2023-06" db="EMBL/GenBank/DDBJ databases">
        <title>Identification and characterization of horizontal gene transfer across gut microbiota members of farm animals based on homology search.</title>
        <authorList>
            <person name="Schwarzerova J."/>
            <person name="Nykrynova M."/>
            <person name="Jureckova K."/>
            <person name="Cejkova D."/>
            <person name="Rychlik I."/>
        </authorList>
    </citation>
    <scope>NUCLEOTIDE SEQUENCE [LARGE SCALE GENOMIC DNA]</scope>
    <source>
        <strain evidence="4 5">ET39</strain>
    </source>
</reference>
<dbReference type="InterPro" id="IPR004995">
    <property type="entry name" value="Spore_Ger"/>
</dbReference>
<gene>
    <name evidence="4" type="ORF">QUV96_04380</name>
</gene>
<proteinExistence type="inferred from homology"/>
<dbReference type="PIRSF" id="PIRSF005690">
    <property type="entry name" value="GerBA"/>
    <property type="match status" value="1"/>
</dbReference>
<feature type="transmembrane region" description="Helical" evidence="3">
    <location>
        <begin position="270"/>
        <end position="289"/>
    </location>
</feature>
<evidence type="ECO:0000256" key="1">
    <source>
        <dbReference type="ARBA" id="ARBA00005278"/>
    </source>
</evidence>
<reference evidence="4 5" key="3">
    <citation type="submission" date="2023-06" db="EMBL/GenBank/DDBJ databases">
        <authorList>
            <person name="Zeman M."/>
            <person name="Kubasova T."/>
            <person name="Jahodarova E."/>
            <person name="Nykrynova M."/>
            <person name="Rychlik I."/>
        </authorList>
    </citation>
    <scope>NUCLEOTIDE SEQUENCE [LARGE SCALE GENOMIC DNA]</scope>
    <source>
        <strain evidence="4 5">ET39</strain>
    </source>
</reference>
<dbReference type="Pfam" id="PF03323">
    <property type="entry name" value="GerA"/>
    <property type="match status" value="1"/>
</dbReference>
<keyword evidence="3" id="KW-0812">Transmembrane</keyword>
<reference evidence="5" key="2">
    <citation type="submission" date="2023-06" db="EMBL/GenBank/DDBJ databases">
        <title>Identification and characterization of horizontal gene transfer across gut microbiota members of farm animals based on homology search.</title>
        <authorList>
            <person name="Zeman M."/>
            <person name="Kubasova T."/>
            <person name="Jahodarova E."/>
            <person name="Nykrynova M."/>
            <person name="Rychlik I."/>
        </authorList>
    </citation>
    <scope>NUCLEOTIDE SEQUENCE [LARGE SCALE GENOMIC DNA]</scope>
    <source>
        <strain evidence="5">ET39</strain>
    </source>
</reference>
<evidence type="ECO:0000313" key="4">
    <source>
        <dbReference type="EMBL" id="MDM8156872.1"/>
    </source>
</evidence>
<dbReference type="RefSeq" id="WP_289607338.1">
    <property type="nucleotide sequence ID" value="NZ_JAUDCG010000014.1"/>
</dbReference>
<accession>A0ABT7UB82</accession>
<sequence length="461" mass="52270">MNTLIQRREALRRRCAGSFDIVFRDITVDALQGTMVFLSSLTDARLLSAISESFVISAANTLQLTLYPAAVEAIYEEETAMVSLLSGQCLVLLEGHAPYYCVEVRSYPSRPNSEPNVERSVRGAHDGFVENIIFNVGLIRRRIRDPRLQMKIVRKGELTKCDIVYCYLDHIVDPDVLADLQQRLDHIQTGEVLSERNLCELLYGKTWNPYPHVRYSERPDICAIHLLRGYICILVDNSPSAMILPTTFFEQTKQIEEYTQTTMVALLTRIVRMLGMLVSLYLLPVWIVLSMNYNRTFLQIPLIDHLDPISFGVQILIVDLVVEWIRQSLIHTPTILSSIMSFIAVFALGDMAISIGAYSKEILIMVAISNIGTLLTPGYELSLANKWMRVMISLLALFGGVGGLSIGILLHLVLLLSTHTIKFPYLYPLIPFSAREWKRLLLGGPIRMKYDAKKRSETHHR</sequence>
<keyword evidence="5" id="KW-1185">Reference proteome</keyword>
<dbReference type="EMBL" id="JAUDCG010000014">
    <property type="protein sequence ID" value="MDM8156872.1"/>
    <property type="molecule type" value="Genomic_DNA"/>
</dbReference>
<dbReference type="Proteomes" id="UP001529340">
    <property type="component" value="Unassembled WGS sequence"/>
</dbReference>
<keyword evidence="3" id="KW-1133">Transmembrane helix</keyword>
<dbReference type="PANTHER" id="PTHR22550:SF9">
    <property type="entry name" value="STAGE V SPORULATION PROTEIN AF"/>
    <property type="match status" value="1"/>
</dbReference>
<dbReference type="PANTHER" id="PTHR22550">
    <property type="entry name" value="SPORE GERMINATION PROTEIN"/>
    <property type="match status" value="1"/>
</dbReference>
<protein>
    <submittedName>
        <fullName evidence="4">Spore germination protein</fullName>
    </submittedName>
</protein>
<dbReference type="InterPro" id="IPR050768">
    <property type="entry name" value="UPF0353/GerABKA_families"/>
</dbReference>